<reference evidence="1" key="1">
    <citation type="journal article" date="2020" name="bioRxiv">
        <title>Chromosome-level reference genome of the European wasp spider Argiope bruennichi: a resource for studies on range expansion and evolutionary adaptation.</title>
        <authorList>
            <person name="Sheffer M.M."/>
            <person name="Hoppe A."/>
            <person name="Krehenwinkel H."/>
            <person name="Uhl G."/>
            <person name="Kuss A.W."/>
            <person name="Jensen L."/>
            <person name="Jensen C."/>
            <person name="Gillespie R.G."/>
            <person name="Hoff K.J."/>
            <person name="Prost S."/>
        </authorList>
    </citation>
    <scope>NUCLEOTIDE SEQUENCE</scope>
</reference>
<protein>
    <submittedName>
        <fullName evidence="1">Uncharacterized protein</fullName>
    </submittedName>
</protein>
<dbReference type="AlphaFoldDB" id="A0A8T0F0P1"/>
<evidence type="ECO:0000313" key="2">
    <source>
        <dbReference type="Proteomes" id="UP000807504"/>
    </source>
</evidence>
<reference evidence="1" key="2">
    <citation type="submission" date="2020-06" db="EMBL/GenBank/DDBJ databases">
        <authorList>
            <person name="Sheffer M."/>
        </authorList>
    </citation>
    <scope>NUCLEOTIDE SEQUENCE</scope>
</reference>
<sequence length="121" mass="13948">MAAKKSDQASDRYRRGESEVIEQLIIVGLFWLYSRKRQRMAESLGSVTRCLNDASSDTRTIRECSMGLAAAKGTVEARKKIVWYLIIMYNRFRTDEDVTRRQKTQIIGVLGDGHNRFEVQT</sequence>
<evidence type="ECO:0000313" key="1">
    <source>
        <dbReference type="EMBL" id="KAF8783434.1"/>
    </source>
</evidence>
<keyword evidence="2" id="KW-1185">Reference proteome</keyword>
<dbReference type="Proteomes" id="UP000807504">
    <property type="component" value="Unassembled WGS sequence"/>
</dbReference>
<organism evidence="1 2">
    <name type="scientific">Argiope bruennichi</name>
    <name type="common">Wasp spider</name>
    <name type="synonym">Aranea bruennichi</name>
    <dbReference type="NCBI Taxonomy" id="94029"/>
    <lineage>
        <taxon>Eukaryota</taxon>
        <taxon>Metazoa</taxon>
        <taxon>Ecdysozoa</taxon>
        <taxon>Arthropoda</taxon>
        <taxon>Chelicerata</taxon>
        <taxon>Arachnida</taxon>
        <taxon>Araneae</taxon>
        <taxon>Araneomorphae</taxon>
        <taxon>Entelegynae</taxon>
        <taxon>Araneoidea</taxon>
        <taxon>Araneidae</taxon>
        <taxon>Argiope</taxon>
    </lineage>
</organism>
<comment type="caution">
    <text evidence="1">The sequence shown here is derived from an EMBL/GenBank/DDBJ whole genome shotgun (WGS) entry which is preliminary data.</text>
</comment>
<gene>
    <name evidence="1" type="ORF">HNY73_013595</name>
</gene>
<proteinExistence type="predicted"/>
<name>A0A8T0F0P1_ARGBR</name>
<dbReference type="EMBL" id="JABXBU010001863">
    <property type="protein sequence ID" value="KAF8783434.1"/>
    <property type="molecule type" value="Genomic_DNA"/>
</dbReference>
<accession>A0A8T0F0P1</accession>